<feature type="region of interest" description="Disordered" evidence="7">
    <location>
        <begin position="1"/>
        <end position="86"/>
    </location>
</feature>
<dbReference type="OrthoDB" id="10034090at2759"/>
<keyword evidence="9" id="KW-1185">Reference proteome</keyword>
<feature type="compositionally biased region" description="Polar residues" evidence="7">
    <location>
        <begin position="258"/>
        <end position="276"/>
    </location>
</feature>
<feature type="non-terminal residue" evidence="8">
    <location>
        <position position="276"/>
    </location>
</feature>
<feature type="region of interest" description="Disordered" evidence="7">
    <location>
        <begin position="157"/>
        <end position="232"/>
    </location>
</feature>
<evidence type="ECO:0000256" key="6">
    <source>
        <dbReference type="ARBA" id="ARBA00023242"/>
    </source>
</evidence>
<dbReference type="GO" id="GO:0000978">
    <property type="term" value="F:RNA polymerase II cis-regulatory region sequence-specific DNA binding"/>
    <property type="evidence" value="ECO:0007669"/>
    <property type="project" value="TreeGrafter"/>
</dbReference>
<dbReference type="Proteomes" id="UP000700334">
    <property type="component" value="Unassembled WGS sequence"/>
</dbReference>
<dbReference type="GO" id="GO:0005667">
    <property type="term" value="C:transcription regulator complex"/>
    <property type="evidence" value="ECO:0007669"/>
    <property type="project" value="TreeGrafter"/>
</dbReference>
<dbReference type="GO" id="GO:0005634">
    <property type="term" value="C:nucleus"/>
    <property type="evidence" value="ECO:0007669"/>
    <property type="project" value="UniProtKB-SubCell"/>
</dbReference>
<reference evidence="8" key="1">
    <citation type="journal article" date="2021" name="Evol. Appl.">
        <title>The genome of the Pyrenean desman and the effects of bottlenecks and inbreeding on the genomic landscape of an endangered species.</title>
        <authorList>
            <person name="Escoda L."/>
            <person name="Castresana J."/>
        </authorList>
    </citation>
    <scope>NUCLEOTIDE SEQUENCE</scope>
    <source>
        <strain evidence="8">IBE-C5619</strain>
    </source>
</reference>
<keyword evidence="4" id="KW-0238">DNA-binding</keyword>
<evidence type="ECO:0000256" key="1">
    <source>
        <dbReference type="ARBA" id="ARBA00004123"/>
    </source>
</evidence>
<dbReference type="EMBL" id="JAGFMF010012266">
    <property type="protein sequence ID" value="KAG8505286.1"/>
    <property type="molecule type" value="Genomic_DNA"/>
</dbReference>
<dbReference type="AlphaFoldDB" id="A0A8J5ZF66"/>
<proteinExistence type="predicted"/>
<keyword evidence="5" id="KW-0804">Transcription</keyword>
<dbReference type="InterPro" id="IPR051098">
    <property type="entry name" value="NeuroDiff_E-box_TFs"/>
</dbReference>
<feature type="compositionally biased region" description="Basic residues" evidence="7">
    <location>
        <begin position="27"/>
        <end position="39"/>
    </location>
</feature>
<comment type="subcellular location">
    <subcellularLocation>
        <location evidence="1">Nucleus</location>
    </subcellularLocation>
</comment>
<evidence type="ECO:0000256" key="2">
    <source>
        <dbReference type="ARBA" id="ARBA00022473"/>
    </source>
</evidence>
<protein>
    <submittedName>
        <fullName evidence="8">Transcription factor 12</fullName>
    </submittedName>
</protein>
<dbReference type="GO" id="GO:0000981">
    <property type="term" value="F:DNA-binding transcription factor activity, RNA polymerase II-specific"/>
    <property type="evidence" value="ECO:0007669"/>
    <property type="project" value="TreeGrafter"/>
</dbReference>
<evidence type="ECO:0000313" key="8">
    <source>
        <dbReference type="EMBL" id="KAG8505286.1"/>
    </source>
</evidence>
<sequence length="276" mass="29066">GERRVPSKLGSGVGAEGRVAGGEARGRRARPARPARRWARAPGRAGELAASAAEPGSLFGGVGAGWPRAGQQKWEEAEPGEADAGRERDELSVFLFSFLKRPSDARGGVFRTPRARRGRPGGGGRRRGPASSAFPATCQFYCCRACESLRIFPRRRSARWTPGGPSARPLETLDPTASLTASPGGAAGLGASGRAGKLAGQGSELREPPRRSGPSRGTRGFPDPKWTKMNPQQQRMAAIGTDKELSDLLDFSAMFSPPVNSGKTRPTTLGSSQFSG</sequence>
<dbReference type="GO" id="GO:0000785">
    <property type="term" value="C:chromatin"/>
    <property type="evidence" value="ECO:0007669"/>
    <property type="project" value="TreeGrafter"/>
</dbReference>
<comment type="caution">
    <text evidence="8">The sequence shown here is derived from an EMBL/GenBank/DDBJ whole genome shotgun (WGS) entry which is preliminary data.</text>
</comment>
<dbReference type="PANTHER" id="PTHR11793">
    <property type="entry name" value="BASIC HELIX-LOOP-HELIX TRANSCRIPTION FACTOR"/>
    <property type="match status" value="1"/>
</dbReference>
<evidence type="ECO:0000256" key="5">
    <source>
        <dbReference type="ARBA" id="ARBA00023163"/>
    </source>
</evidence>
<accession>A0A8J5ZF66</accession>
<feature type="region of interest" description="Disordered" evidence="7">
    <location>
        <begin position="255"/>
        <end position="276"/>
    </location>
</feature>
<dbReference type="PANTHER" id="PTHR11793:SF11">
    <property type="entry name" value="TRANSCRIPTION FACTOR 12"/>
    <property type="match status" value="1"/>
</dbReference>
<organism evidence="8 9">
    <name type="scientific">Galemys pyrenaicus</name>
    <name type="common">Iberian desman</name>
    <name type="synonym">Pyrenean desman</name>
    <dbReference type="NCBI Taxonomy" id="202257"/>
    <lineage>
        <taxon>Eukaryota</taxon>
        <taxon>Metazoa</taxon>
        <taxon>Chordata</taxon>
        <taxon>Craniata</taxon>
        <taxon>Vertebrata</taxon>
        <taxon>Euteleostomi</taxon>
        <taxon>Mammalia</taxon>
        <taxon>Eutheria</taxon>
        <taxon>Laurasiatheria</taxon>
        <taxon>Eulipotyphla</taxon>
        <taxon>Talpidae</taxon>
        <taxon>Galemys</taxon>
    </lineage>
</organism>
<evidence type="ECO:0000256" key="7">
    <source>
        <dbReference type="SAM" id="MobiDB-lite"/>
    </source>
</evidence>
<feature type="region of interest" description="Disordered" evidence="7">
    <location>
        <begin position="107"/>
        <end position="131"/>
    </location>
</feature>
<keyword evidence="2" id="KW-0217">Developmental protein</keyword>
<keyword evidence="3" id="KW-0805">Transcription regulation</keyword>
<gene>
    <name evidence="8" type="ORF">J0S82_001090</name>
</gene>
<name>A0A8J5ZF66_GALPY</name>
<feature type="non-terminal residue" evidence="8">
    <location>
        <position position="1"/>
    </location>
</feature>
<evidence type="ECO:0000256" key="3">
    <source>
        <dbReference type="ARBA" id="ARBA00023015"/>
    </source>
</evidence>
<feature type="compositionally biased region" description="Basic residues" evidence="7">
    <location>
        <begin position="113"/>
        <end position="128"/>
    </location>
</feature>
<evidence type="ECO:0000256" key="4">
    <source>
        <dbReference type="ARBA" id="ARBA00023125"/>
    </source>
</evidence>
<evidence type="ECO:0000313" key="9">
    <source>
        <dbReference type="Proteomes" id="UP000700334"/>
    </source>
</evidence>
<keyword evidence="6" id="KW-0539">Nucleus</keyword>